<feature type="compositionally biased region" description="Low complexity" evidence="4">
    <location>
        <begin position="12"/>
        <end position="23"/>
    </location>
</feature>
<gene>
    <name evidence="6" type="ORF">GOP47_0025327</name>
</gene>
<dbReference type="PROSITE" id="PS50005">
    <property type="entry name" value="TPR"/>
    <property type="match status" value="1"/>
</dbReference>
<keyword evidence="2 3" id="KW-0802">TPR repeat</keyword>
<comment type="caution">
    <text evidence="6">The sequence shown here is derived from an EMBL/GenBank/DDBJ whole genome shotgun (WGS) entry which is preliminary data.</text>
</comment>
<feature type="region of interest" description="Disordered" evidence="4">
    <location>
        <begin position="223"/>
        <end position="307"/>
    </location>
</feature>
<feature type="compositionally biased region" description="Polar residues" evidence="4">
    <location>
        <begin position="254"/>
        <end position="286"/>
    </location>
</feature>
<evidence type="ECO:0000256" key="1">
    <source>
        <dbReference type="ARBA" id="ARBA00022737"/>
    </source>
</evidence>
<evidence type="ECO:0000259" key="5">
    <source>
        <dbReference type="SMART" id="SM00666"/>
    </source>
</evidence>
<sequence>MGKSGNKKKKPAASVSSVDAAPKTVEDSKVATRNSGLPTYGQAAGGVASASGNPPLPRVEQFAAAFLRRAHELKEEGNRRFQSKDYLGALSHYEQALKLTPRNHPDRAVFHSNRAACLMQMKPVQYEAVVRECTFALEIHPNFSRALFRRARALEALGKLELALHDVQTILQEESNHQDALELAKRLRVCLRSREEAQRDTQEKTSSAATLYCGGTSPAALGASVVRGTPGPVANRGPTLPAKPLPKKKGMKLEQSSLQPSSLDAKQDGASSASKPTKGTLSQLESRNGALETPNQRGALTPNTVNGHVISKNLEPCQGSLEDKVSQSKLKKGHKQGPSQCRPLKLVYDHDIRLARMPANCRFRELREIVGKRFPSTKAVLIKYKDLDGDLITITSTEELRLAEVAAEAALKREKDIPSGREPGNDLDASASALPLLRLHIVEVSIEQEPVLEEQEEDLNSHAIEDADENPDGSEEIAREDAALTESAILADDELLNASDRKRGKCENEEGGKEIEIDEWLLDFAHLFRTHIGVDADAHVDLHELGMDFCSEALEETVTSEAAQPLFEAAACKFQEVAALAFFNWGNVHMCAARKRVPLEEGSNKDVFCERLHAAFEWARNQYELAGTKYEQALSVKPDFYEGVLALGQESFESAKLRWSLAMASKVDLKIWDSSETIALFKQAEDRMKVAVDLWEKLEERRLREASSSACKRDGLKLDTCSRHDNCQELSEAETQEQLRVMRFQINLFWGNILFEHSQVEYKLGFSCWKELLDTAVQKFELAGASTSDIEVVLKNHAANSASPLELKGSNVIICGHSNASQGTEKAEVNESVHSGDIFNVEDSGSDLL</sequence>
<evidence type="ECO:0000313" key="7">
    <source>
        <dbReference type="Proteomes" id="UP000886520"/>
    </source>
</evidence>
<organism evidence="6 7">
    <name type="scientific">Adiantum capillus-veneris</name>
    <name type="common">Maidenhair fern</name>
    <dbReference type="NCBI Taxonomy" id="13818"/>
    <lineage>
        <taxon>Eukaryota</taxon>
        <taxon>Viridiplantae</taxon>
        <taxon>Streptophyta</taxon>
        <taxon>Embryophyta</taxon>
        <taxon>Tracheophyta</taxon>
        <taxon>Polypodiopsida</taxon>
        <taxon>Polypodiidae</taxon>
        <taxon>Polypodiales</taxon>
        <taxon>Pteridineae</taxon>
        <taxon>Pteridaceae</taxon>
        <taxon>Vittarioideae</taxon>
        <taxon>Adiantum</taxon>
    </lineage>
</organism>
<evidence type="ECO:0000256" key="4">
    <source>
        <dbReference type="SAM" id="MobiDB-lite"/>
    </source>
</evidence>
<dbReference type="OrthoDB" id="2942533at2759"/>
<proteinExistence type="predicted"/>
<dbReference type="InterPro" id="IPR019734">
    <property type="entry name" value="TPR_rpt"/>
</dbReference>
<dbReference type="SUPFAM" id="SSF54277">
    <property type="entry name" value="CAD &amp; PB1 domains"/>
    <property type="match status" value="1"/>
</dbReference>
<dbReference type="InterPro" id="IPR044517">
    <property type="entry name" value="PHOX1-4"/>
</dbReference>
<accession>A0A9D4U0G6</accession>
<dbReference type="PANTHER" id="PTHR46183:SF8">
    <property type="entry name" value="PROTEIN CLMP1"/>
    <property type="match status" value="1"/>
</dbReference>
<evidence type="ECO:0000313" key="6">
    <source>
        <dbReference type="EMBL" id="KAI5059008.1"/>
    </source>
</evidence>
<dbReference type="Gene3D" id="1.25.40.10">
    <property type="entry name" value="Tetratricopeptide repeat domain"/>
    <property type="match status" value="1"/>
</dbReference>
<dbReference type="SMART" id="SM00666">
    <property type="entry name" value="PB1"/>
    <property type="match status" value="1"/>
</dbReference>
<dbReference type="AlphaFoldDB" id="A0A9D4U0G6"/>
<feature type="region of interest" description="Disordered" evidence="4">
    <location>
        <begin position="321"/>
        <end position="340"/>
    </location>
</feature>
<feature type="compositionally biased region" description="Basic residues" evidence="4">
    <location>
        <begin position="1"/>
        <end position="11"/>
    </location>
</feature>
<dbReference type="EMBL" id="JABFUD020000025">
    <property type="protein sequence ID" value="KAI5059008.1"/>
    <property type="molecule type" value="Genomic_DNA"/>
</dbReference>
<protein>
    <recommendedName>
        <fullName evidence="5">PB1 domain-containing protein</fullName>
    </recommendedName>
</protein>
<dbReference type="PANTHER" id="PTHR46183">
    <property type="entry name" value="PROTEIN CLMP1"/>
    <property type="match status" value="1"/>
</dbReference>
<feature type="domain" description="PB1" evidence="5">
    <location>
        <begin position="341"/>
        <end position="444"/>
    </location>
</feature>
<evidence type="ECO:0000256" key="3">
    <source>
        <dbReference type="PROSITE-ProRule" id="PRU00339"/>
    </source>
</evidence>
<evidence type="ECO:0000256" key="2">
    <source>
        <dbReference type="ARBA" id="ARBA00022803"/>
    </source>
</evidence>
<keyword evidence="1" id="KW-0677">Repeat</keyword>
<reference evidence="6" key="1">
    <citation type="submission" date="2021-01" db="EMBL/GenBank/DDBJ databases">
        <title>Adiantum capillus-veneris genome.</title>
        <authorList>
            <person name="Fang Y."/>
            <person name="Liao Q."/>
        </authorList>
    </citation>
    <scope>NUCLEOTIDE SEQUENCE</scope>
    <source>
        <strain evidence="6">H3</strain>
        <tissue evidence="6">Leaf</tissue>
    </source>
</reference>
<dbReference type="SMART" id="SM00028">
    <property type="entry name" value="TPR"/>
    <property type="match status" value="3"/>
</dbReference>
<feature type="compositionally biased region" description="Polar residues" evidence="4">
    <location>
        <begin position="293"/>
        <end position="306"/>
    </location>
</feature>
<feature type="region of interest" description="Disordered" evidence="4">
    <location>
        <begin position="1"/>
        <end position="37"/>
    </location>
</feature>
<name>A0A9D4U0G6_ADICA</name>
<dbReference type="InterPro" id="IPR000270">
    <property type="entry name" value="PB1_dom"/>
</dbReference>
<feature type="repeat" description="TPR" evidence="3">
    <location>
        <begin position="70"/>
        <end position="103"/>
    </location>
</feature>
<dbReference type="SUPFAM" id="SSF48452">
    <property type="entry name" value="TPR-like"/>
    <property type="match status" value="1"/>
</dbReference>
<dbReference type="Pfam" id="PF00564">
    <property type="entry name" value="PB1"/>
    <property type="match status" value="1"/>
</dbReference>
<dbReference type="Gene3D" id="3.10.20.90">
    <property type="entry name" value="Phosphatidylinositol 3-kinase Catalytic Subunit, Chain A, domain 1"/>
    <property type="match status" value="1"/>
</dbReference>
<dbReference type="Proteomes" id="UP000886520">
    <property type="component" value="Chromosome 25"/>
</dbReference>
<keyword evidence="7" id="KW-1185">Reference proteome</keyword>
<dbReference type="CDD" id="cd05992">
    <property type="entry name" value="PB1"/>
    <property type="match status" value="1"/>
</dbReference>
<dbReference type="InterPro" id="IPR011990">
    <property type="entry name" value="TPR-like_helical_dom_sf"/>
</dbReference>